<keyword evidence="2" id="KW-0472">Membrane</keyword>
<feature type="compositionally biased region" description="Acidic residues" evidence="1">
    <location>
        <begin position="217"/>
        <end position="227"/>
    </location>
</feature>
<sequence length="306" mass="33772">MRELEYQLVKDDYKNWIHWNVLRNESKKMKLFTLVIYVAFVVIYVGGSISSAKGNPAAVIPSLGMALIVGAAMFYTTSHHNQERLIWKKSGLKRLEKANNFPVVHLSLGEFGIVMNVPSENVTKEYRYNELSGILEIERLFLLEANDKTWQFVAKSAFGSREEMDEFMAFMEEKIADAKENPEKYEKIEETPEQPEEDSAEYSGNTPQAGGDGYASDSEEDAEEIEPVDTSNMGKIGKMAHIMAAMAANAEDEEEEEEEDAQAAGTKDAGTGPEAASDSAAVSGPEAEAVPEPEIVTAAEADHTDL</sequence>
<dbReference type="Pfam" id="PF14317">
    <property type="entry name" value="YcxB"/>
    <property type="match status" value="1"/>
</dbReference>
<dbReference type="InterPro" id="IPR025588">
    <property type="entry name" value="YcxB-like_C"/>
</dbReference>
<dbReference type="AlphaFoldDB" id="A0A6N3A6P1"/>
<keyword evidence="2" id="KW-0812">Transmembrane</keyword>
<feature type="compositionally biased region" description="Low complexity" evidence="1">
    <location>
        <begin position="280"/>
        <end position="299"/>
    </location>
</feature>
<accession>A0A6N3A6P1</accession>
<feature type="compositionally biased region" description="Basic and acidic residues" evidence="1">
    <location>
        <begin position="178"/>
        <end position="190"/>
    </location>
</feature>
<feature type="compositionally biased region" description="Acidic residues" evidence="1">
    <location>
        <begin position="191"/>
        <end position="200"/>
    </location>
</feature>
<dbReference type="RefSeq" id="WP_021641967.1">
    <property type="nucleotide sequence ID" value="NZ_CACRUA010000007.1"/>
</dbReference>
<name>A0A6N3A6P1_CLOSY</name>
<feature type="domain" description="YcxB-like C-terminal" evidence="3">
    <location>
        <begin position="109"/>
        <end position="171"/>
    </location>
</feature>
<feature type="transmembrane region" description="Helical" evidence="2">
    <location>
        <begin position="58"/>
        <end position="76"/>
    </location>
</feature>
<reference evidence="4" key="1">
    <citation type="submission" date="2019-11" db="EMBL/GenBank/DDBJ databases">
        <authorList>
            <person name="Feng L."/>
        </authorList>
    </citation>
    <scope>NUCLEOTIDE SEQUENCE</scope>
    <source>
        <strain evidence="4">CsymbiosumLFYP84</strain>
    </source>
</reference>
<evidence type="ECO:0000313" key="4">
    <source>
        <dbReference type="EMBL" id="VYT87809.1"/>
    </source>
</evidence>
<feature type="region of interest" description="Disordered" evidence="1">
    <location>
        <begin position="178"/>
        <end position="306"/>
    </location>
</feature>
<proteinExistence type="predicted"/>
<protein>
    <recommendedName>
        <fullName evidence="3">YcxB-like C-terminal domain-containing protein</fullName>
    </recommendedName>
</protein>
<feature type="compositionally biased region" description="Acidic residues" evidence="1">
    <location>
        <begin position="250"/>
        <end position="261"/>
    </location>
</feature>
<dbReference type="EMBL" id="CACRUA010000007">
    <property type="protein sequence ID" value="VYT87809.1"/>
    <property type="molecule type" value="Genomic_DNA"/>
</dbReference>
<evidence type="ECO:0000256" key="1">
    <source>
        <dbReference type="SAM" id="MobiDB-lite"/>
    </source>
</evidence>
<feature type="transmembrane region" description="Helical" evidence="2">
    <location>
        <begin position="31"/>
        <end position="52"/>
    </location>
</feature>
<evidence type="ECO:0000256" key="2">
    <source>
        <dbReference type="SAM" id="Phobius"/>
    </source>
</evidence>
<evidence type="ECO:0000259" key="3">
    <source>
        <dbReference type="Pfam" id="PF14317"/>
    </source>
</evidence>
<organism evidence="4">
    <name type="scientific">Clostridium symbiosum</name>
    <name type="common">Bacteroides symbiosus</name>
    <dbReference type="NCBI Taxonomy" id="1512"/>
    <lineage>
        <taxon>Bacteria</taxon>
        <taxon>Bacillati</taxon>
        <taxon>Bacillota</taxon>
        <taxon>Clostridia</taxon>
        <taxon>Lachnospirales</taxon>
        <taxon>Lachnospiraceae</taxon>
        <taxon>Otoolea</taxon>
    </lineage>
</organism>
<gene>
    <name evidence="4" type="ORF">CSLFYP84_00807</name>
</gene>
<keyword evidence="2" id="KW-1133">Transmembrane helix</keyword>